<evidence type="ECO:0000313" key="5">
    <source>
        <dbReference type="Proteomes" id="UP000440004"/>
    </source>
</evidence>
<keyword evidence="2" id="KW-1283">Bacterial microcompartment</keyword>
<dbReference type="PANTHER" id="PTHR40449:SF2">
    <property type="entry name" value="BACTERIAL MICROCOMPARTMENT SHELL PROTEIN EUTS"/>
    <property type="match status" value="1"/>
</dbReference>
<dbReference type="EMBL" id="WHNX01000008">
    <property type="protein sequence ID" value="MPW25519.1"/>
    <property type="molecule type" value="Genomic_DNA"/>
</dbReference>
<dbReference type="Pfam" id="PF00936">
    <property type="entry name" value="BMC"/>
    <property type="match status" value="1"/>
</dbReference>
<dbReference type="InterPro" id="IPR037233">
    <property type="entry name" value="CcmK-like_sf"/>
</dbReference>
<evidence type="ECO:0000259" key="3">
    <source>
        <dbReference type="PROSITE" id="PS51931"/>
    </source>
</evidence>
<dbReference type="AlphaFoldDB" id="A0A6A7K7Q9"/>
<dbReference type="GO" id="GO:0031469">
    <property type="term" value="C:bacterial microcompartment"/>
    <property type="evidence" value="ECO:0007669"/>
    <property type="project" value="UniProtKB-SubCell"/>
</dbReference>
<proteinExistence type="predicted"/>
<dbReference type="PANTHER" id="PTHR40449">
    <property type="entry name" value="ETHANOLAMINE UTILIZATION PROTEIN EUTS"/>
    <property type="match status" value="1"/>
</dbReference>
<feature type="domain" description="BMC circularly permuted" evidence="3">
    <location>
        <begin position="7"/>
        <end position="106"/>
    </location>
</feature>
<protein>
    <submittedName>
        <fullName evidence="4">BMC domain-containing protein</fullName>
    </submittedName>
</protein>
<dbReference type="Gene3D" id="3.30.70.1710">
    <property type="match status" value="1"/>
</dbReference>
<dbReference type="RefSeq" id="WP_152803062.1">
    <property type="nucleotide sequence ID" value="NZ_WHNX01000008.1"/>
</dbReference>
<keyword evidence="5" id="KW-1185">Reference proteome</keyword>
<dbReference type="PROSITE" id="PS51931">
    <property type="entry name" value="BMC_CP"/>
    <property type="match status" value="1"/>
</dbReference>
<dbReference type="CDD" id="cd07046">
    <property type="entry name" value="BMC_PduU-EutS"/>
    <property type="match status" value="1"/>
</dbReference>
<evidence type="ECO:0000256" key="1">
    <source>
        <dbReference type="ARBA" id="ARBA00024322"/>
    </source>
</evidence>
<comment type="caution">
    <text evidence="4">The sequence shown here is derived from an EMBL/GenBank/DDBJ whole genome shotgun (WGS) entry which is preliminary data.</text>
</comment>
<sequence length="114" mass="12293">MSETIQRTIQEYVPGKQVTLAHIIVNPDKDIYVKLGLEGNHDSIGILTITPSEGAIIAADVAVKSADVSIGYIDRFSGSLVIVGDVSAVESSMNEVLQSMLKLHRMTIPKITKT</sequence>
<name>A0A6A7K7Q9_9FIRM</name>
<comment type="subcellular location">
    <subcellularLocation>
        <location evidence="1">Bacterial microcompartment</location>
    </subcellularLocation>
</comment>
<dbReference type="SMART" id="SM00877">
    <property type="entry name" value="BMC"/>
    <property type="match status" value="1"/>
</dbReference>
<evidence type="ECO:0000256" key="2">
    <source>
        <dbReference type="ARBA" id="ARBA00024446"/>
    </source>
</evidence>
<dbReference type="InterPro" id="IPR044870">
    <property type="entry name" value="BMC_CP"/>
</dbReference>
<dbReference type="Proteomes" id="UP000440004">
    <property type="component" value="Unassembled WGS sequence"/>
</dbReference>
<dbReference type="PIRSF" id="PIRSF012296">
    <property type="entry name" value="EutS_PduU"/>
    <property type="match status" value="1"/>
</dbReference>
<gene>
    <name evidence="4" type="ORF">GC105_06930</name>
</gene>
<reference evidence="4 5" key="1">
    <citation type="submission" date="2019-10" db="EMBL/GenBank/DDBJ databases">
        <title>Alkalibaculum tamaniensis sp.nov., a new alkaliphilic acetogen, isolated on methoxylated aromatics from a mud volcano.</title>
        <authorList>
            <person name="Khomyakova M.A."/>
            <person name="Merkel A.Y."/>
            <person name="Bonch-Osmolovskaya E.A."/>
            <person name="Slobodkin A.I."/>
        </authorList>
    </citation>
    <scope>NUCLEOTIDE SEQUENCE [LARGE SCALE GENOMIC DNA]</scope>
    <source>
        <strain evidence="4 5">M08DMB</strain>
    </source>
</reference>
<dbReference type="InterPro" id="IPR009307">
    <property type="entry name" value="EutS/PduU/CutR"/>
</dbReference>
<dbReference type="InterPro" id="IPR000249">
    <property type="entry name" value="BMC_dom"/>
</dbReference>
<organism evidence="4 5">
    <name type="scientific">Alkalibaculum sporogenes</name>
    <dbReference type="NCBI Taxonomy" id="2655001"/>
    <lineage>
        <taxon>Bacteria</taxon>
        <taxon>Bacillati</taxon>
        <taxon>Bacillota</taxon>
        <taxon>Clostridia</taxon>
        <taxon>Eubacteriales</taxon>
        <taxon>Eubacteriaceae</taxon>
        <taxon>Alkalibaculum</taxon>
    </lineage>
</organism>
<accession>A0A6A7K7Q9</accession>
<dbReference type="SUPFAM" id="SSF143414">
    <property type="entry name" value="CcmK-like"/>
    <property type="match status" value="1"/>
</dbReference>
<evidence type="ECO:0000313" key="4">
    <source>
        <dbReference type="EMBL" id="MPW25519.1"/>
    </source>
</evidence>